<dbReference type="SUPFAM" id="SSF75005">
    <property type="entry name" value="Arabinanase/levansucrase/invertase"/>
    <property type="match status" value="1"/>
</dbReference>
<name>A0ABX1Y6Z0_9BACL</name>
<accession>A0ABX1Y6Z0</accession>
<evidence type="ECO:0000256" key="3">
    <source>
        <dbReference type="SAM" id="SignalP"/>
    </source>
</evidence>
<feature type="chain" id="PRO_5047308406" evidence="3">
    <location>
        <begin position="31"/>
        <end position="444"/>
    </location>
</feature>
<evidence type="ECO:0000313" key="5">
    <source>
        <dbReference type="Proteomes" id="UP000616779"/>
    </source>
</evidence>
<evidence type="ECO:0000256" key="1">
    <source>
        <dbReference type="ARBA" id="ARBA00006775"/>
    </source>
</evidence>
<feature type="signal peptide" evidence="3">
    <location>
        <begin position="1"/>
        <end position="30"/>
    </location>
</feature>
<dbReference type="InterPro" id="IPR003469">
    <property type="entry name" value="Glyco_hydro_68"/>
</dbReference>
<sequence length="444" mass="49204">MIRKNKKAVTILALATTIVASSFAALPVFAQGGPQTVNWTREDVSKIELNNSNTIPYFDVSKLPKMAPGYHMWDTWPLLDRDGNIATYKGWKVIFCLSAPNNLLPGKVHDVATIRYFYSKNGQDWTFGGEFFPEGTAIGQRQWAGSAMLDGDEIHAFYTATGRQTEDHLTYEQRIATATGKIVADSNGVHFENWGPHRVILEPDGKYYETLDQANHGEAGGYAFRDPMWFKDPKTGKEYLLFEGMSGGAVGDRQFKPEYAGSAQYLQQNPVPPSAVHQNGNIGIAEVSSDLSTFKLLPPVIEANFVNEELERPHIVVKDKKYYLFTDTHVSKYAEGLHGPEGMYGFVSDTLIGGYKPLNGSGLVLANPTNNPYQAYSWLVTPKLNVVSFAQFGDLNGMSVGEIGNQPPEWQFKHFGGTLAPTVKLSIKGDHTEIEKILPQGWIK</sequence>
<evidence type="ECO:0000313" key="4">
    <source>
        <dbReference type="EMBL" id="NOU76692.1"/>
    </source>
</evidence>
<comment type="caution">
    <text evidence="4">The sequence shown here is derived from an EMBL/GenBank/DDBJ whole genome shotgun (WGS) entry which is preliminary data.</text>
</comment>
<dbReference type="EMBL" id="WHOA01000246">
    <property type="protein sequence ID" value="NOU76692.1"/>
    <property type="molecule type" value="Genomic_DNA"/>
</dbReference>
<dbReference type="Proteomes" id="UP000616779">
    <property type="component" value="Unassembled WGS sequence"/>
</dbReference>
<proteinExistence type="inferred from homology"/>
<keyword evidence="4" id="KW-0378">Hydrolase</keyword>
<evidence type="ECO:0000256" key="2">
    <source>
        <dbReference type="RuleBase" id="RU361220"/>
    </source>
</evidence>
<keyword evidence="5" id="KW-1185">Reference proteome</keyword>
<protein>
    <submittedName>
        <fullName evidence="4">Glycoside hydrolase family 68 protein</fullName>
    </submittedName>
</protein>
<dbReference type="GO" id="GO:0016787">
    <property type="term" value="F:hydrolase activity"/>
    <property type="evidence" value="ECO:0007669"/>
    <property type="project" value="UniProtKB-KW"/>
</dbReference>
<comment type="similarity">
    <text evidence="1 2">Belongs to the glycosyl hydrolase 68 family.</text>
</comment>
<reference evidence="4 5" key="1">
    <citation type="submission" date="2019-10" db="EMBL/GenBank/DDBJ databases">
        <title>Description of Paenibacillus terrestris sp. nov.</title>
        <authorList>
            <person name="Carlier A."/>
            <person name="Qi S."/>
        </authorList>
    </citation>
    <scope>NUCLEOTIDE SEQUENCE [LARGE SCALE GENOMIC DNA]</scope>
    <source>
        <strain evidence="4 5">LMG 31458</strain>
    </source>
</reference>
<gene>
    <name evidence="4" type="ORF">GC098_35935</name>
</gene>
<dbReference type="Pfam" id="PF02435">
    <property type="entry name" value="Glyco_hydro_68"/>
    <property type="match status" value="1"/>
</dbReference>
<dbReference type="CDD" id="cd08997">
    <property type="entry name" value="GH68"/>
    <property type="match status" value="1"/>
</dbReference>
<dbReference type="RefSeq" id="WP_171649235.1">
    <property type="nucleotide sequence ID" value="NZ_WHOA01000246.1"/>
</dbReference>
<keyword evidence="3" id="KW-0732">Signal</keyword>
<dbReference type="Gene3D" id="2.115.10.20">
    <property type="entry name" value="Glycosyl hydrolase domain, family 43"/>
    <property type="match status" value="1"/>
</dbReference>
<dbReference type="InterPro" id="IPR023296">
    <property type="entry name" value="Glyco_hydro_beta-prop_sf"/>
</dbReference>
<organism evidence="4 5">
    <name type="scientific">Paenibacillus phytorum</name>
    <dbReference type="NCBI Taxonomy" id="2654977"/>
    <lineage>
        <taxon>Bacteria</taxon>
        <taxon>Bacillati</taxon>
        <taxon>Bacillota</taxon>
        <taxon>Bacilli</taxon>
        <taxon>Bacillales</taxon>
        <taxon>Paenibacillaceae</taxon>
        <taxon>Paenibacillus</taxon>
    </lineage>
</organism>